<gene>
    <name evidence="2" type="ORF">GCM10011363_16610</name>
</gene>
<dbReference type="RefSeq" id="WP_373285194.1">
    <property type="nucleotide sequence ID" value="NZ_BMFC01000003.1"/>
</dbReference>
<dbReference type="EMBL" id="BMFC01000003">
    <property type="protein sequence ID" value="GGC00679.1"/>
    <property type="molecule type" value="Genomic_DNA"/>
</dbReference>
<dbReference type="PROSITE" id="PS51118">
    <property type="entry name" value="HTH_HXLR"/>
    <property type="match status" value="1"/>
</dbReference>
<dbReference type="InterPro" id="IPR036388">
    <property type="entry name" value="WH-like_DNA-bd_sf"/>
</dbReference>
<evidence type="ECO:0000313" key="2">
    <source>
        <dbReference type="EMBL" id="GGC00679.1"/>
    </source>
</evidence>
<evidence type="ECO:0000259" key="1">
    <source>
        <dbReference type="PROSITE" id="PS51118"/>
    </source>
</evidence>
<sequence length="87" mass="9766">MPKQQKITLSASRDIPFDKLMLTQTLRDLERDGLVTRISCPEVPPRVEDRLTDLGLSLSDLARAMEQGVVIHCPAILEQRRKVGLDA</sequence>
<organism evidence="2 3">
    <name type="scientific">Marivita lacus</name>
    <dbReference type="NCBI Taxonomy" id="1323742"/>
    <lineage>
        <taxon>Bacteria</taxon>
        <taxon>Pseudomonadati</taxon>
        <taxon>Pseudomonadota</taxon>
        <taxon>Alphaproteobacteria</taxon>
        <taxon>Rhodobacterales</taxon>
        <taxon>Roseobacteraceae</taxon>
        <taxon>Marivita</taxon>
    </lineage>
</organism>
<evidence type="ECO:0000313" key="3">
    <source>
        <dbReference type="Proteomes" id="UP000645462"/>
    </source>
</evidence>
<accession>A0ABQ1KKQ4</accession>
<dbReference type="SUPFAM" id="SSF46785">
    <property type="entry name" value="Winged helix' DNA-binding domain"/>
    <property type="match status" value="1"/>
</dbReference>
<dbReference type="Pfam" id="PF01638">
    <property type="entry name" value="HxlR"/>
    <property type="match status" value="1"/>
</dbReference>
<comment type="caution">
    <text evidence="2">The sequence shown here is derived from an EMBL/GenBank/DDBJ whole genome shotgun (WGS) entry which is preliminary data.</text>
</comment>
<dbReference type="Gene3D" id="1.10.10.10">
    <property type="entry name" value="Winged helix-like DNA-binding domain superfamily/Winged helix DNA-binding domain"/>
    <property type="match status" value="1"/>
</dbReference>
<dbReference type="InterPro" id="IPR002577">
    <property type="entry name" value="HTH_HxlR"/>
</dbReference>
<dbReference type="Proteomes" id="UP000645462">
    <property type="component" value="Unassembled WGS sequence"/>
</dbReference>
<dbReference type="InterPro" id="IPR036390">
    <property type="entry name" value="WH_DNA-bd_sf"/>
</dbReference>
<proteinExistence type="predicted"/>
<keyword evidence="3" id="KW-1185">Reference proteome</keyword>
<protein>
    <recommendedName>
        <fullName evidence="1">HTH hxlR-type domain-containing protein</fullName>
    </recommendedName>
</protein>
<reference evidence="3" key="1">
    <citation type="journal article" date="2019" name="Int. J. Syst. Evol. Microbiol.">
        <title>The Global Catalogue of Microorganisms (GCM) 10K type strain sequencing project: providing services to taxonomists for standard genome sequencing and annotation.</title>
        <authorList>
            <consortium name="The Broad Institute Genomics Platform"/>
            <consortium name="The Broad Institute Genome Sequencing Center for Infectious Disease"/>
            <person name="Wu L."/>
            <person name="Ma J."/>
        </authorList>
    </citation>
    <scope>NUCLEOTIDE SEQUENCE [LARGE SCALE GENOMIC DNA]</scope>
    <source>
        <strain evidence="3">CGMCC 1.12478</strain>
    </source>
</reference>
<feature type="domain" description="HTH hxlR-type" evidence="1">
    <location>
        <begin position="1"/>
        <end position="77"/>
    </location>
</feature>
<name>A0ABQ1KKQ4_9RHOB</name>